<dbReference type="Gene3D" id="3.40.50.2000">
    <property type="entry name" value="Glycogen Phosphorylase B"/>
    <property type="match status" value="1"/>
</dbReference>
<organism evidence="1">
    <name type="scientific">Sorghum bicolor</name>
    <name type="common">Sorghum</name>
    <name type="synonym">Sorghum vulgare</name>
    <dbReference type="NCBI Taxonomy" id="4558"/>
    <lineage>
        <taxon>Eukaryota</taxon>
        <taxon>Viridiplantae</taxon>
        <taxon>Streptophyta</taxon>
        <taxon>Embryophyta</taxon>
        <taxon>Tracheophyta</taxon>
        <taxon>Spermatophyta</taxon>
        <taxon>Magnoliopsida</taxon>
        <taxon>Liliopsida</taxon>
        <taxon>Poales</taxon>
        <taxon>Poaceae</taxon>
        <taxon>PACMAD clade</taxon>
        <taxon>Panicoideae</taxon>
        <taxon>Andropogonodae</taxon>
        <taxon>Andropogoneae</taxon>
        <taxon>Sorghinae</taxon>
        <taxon>Sorghum</taxon>
    </lineage>
</organism>
<proteinExistence type="predicted"/>
<evidence type="ECO:0000313" key="1">
    <source>
        <dbReference type="EMBL" id="EES20404.1"/>
    </source>
</evidence>
<reference evidence="1" key="1">
    <citation type="journal article" date="2009" name="Nature">
        <title>The Sorghum bicolor genome and the diversification of grasses.</title>
        <authorList>
            <person name="Paterson A.H."/>
            <person name="Bowers J.E."/>
            <person name="Bruggmann R."/>
            <person name="Dubchak I."/>
            <person name="Grimwood J."/>
            <person name="Gundlach H."/>
            <person name="Haberer G."/>
            <person name="Hellsten U."/>
            <person name="Mitros T."/>
            <person name="Poliakov A."/>
            <person name="Schmutz J."/>
            <person name="Spannagl M."/>
            <person name="Tang H."/>
            <person name="Wang X."/>
            <person name="Wicker T."/>
            <person name="Bharti A.K."/>
            <person name="Chapman J."/>
            <person name="Feltus F.A."/>
            <person name="Gowik U."/>
            <person name="Grigoriev I.V."/>
            <person name="Lyons E."/>
            <person name="Maher C.A."/>
            <person name="Martis M."/>
            <person name="Narechania A."/>
            <person name="Otillar R.P."/>
            <person name="Penning B.W."/>
            <person name="Salamov A.A."/>
            <person name="Wang Y."/>
            <person name="Zhang L."/>
            <person name="Carpita N.C."/>
            <person name="Freeling M."/>
            <person name="Gingle A.R."/>
            <person name="Hash C.T."/>
            <person name="Keller B."/>
            <person name="Klein P."/>
            <person name="Kresovich S."/>
            <person name="McCann M.C."/>
            <person name="Ming R."/>
            <person name="Peterson D.G."/>
            <person name="Mehboob-ur-Rahman"/>
            <person name="Ware D."/>
            <person name="Westhoff P."/>
            <person name="Mayer K.F."/>
            <person name="Messing J."/>
            <person name="Rokhsar D.S."/>
        </authorList>
    </citation>
    <scope>NUCLEOTIDE SEQUENCE [LARGE SCALE GENOMIC DNA]</scope>
</reference>
<dbReference type="SUPFAM" id="SSF53756">
    <property type="entry name" value="UDP-Glycosyltransferase/glycogen phosphorylase"/>
    <property type="match status" value="1"/>
</dbReference>
<dbReference type="AlphaFoldDB" id="C6JSR1"/>
<dbReference type="HOGENOM" id="CLU_2030853_0_0_1"/>
<protein>
    <submittedName>
        <fullName evidence="1">Uncharacterized protein</fullName>
    </submittedName>
</protein>
<name>C6JSR1_SORBI</name>
<dbReference type="EMBL" id="GL004669">
    <property type="protein sequence ID" value="EES20404.1"/>
    <property type="molecule type" value="Genomic_DNA"/>
</dbReference>
<sequence>MEEGGSAKLTLLRVVFEDAPVFFMMSSRGCASSSSPSWCNGARIIRIDVARQDDRANGAWVTGVPMVGVPQWTDQPMNAEYVEAMSAPDGLVRRGEVARGIEEVMDDDRSAEYRSLKTLSRS</sequence>
<accession>C6JSR1</accession>
<gene>
    <name evidence="1" type="primary">Sb2084s002010</name>
    <name evidence="1" type="ORF">SORBIDRAFT_2084s002010</name>
</gene>